<evidence type="ECO:0000313" key="3">
    <source>
        <dbReference type="Proteomes" id="UP000616143"/>
    </source>
</evidence>
<feature type="transmembrane region" description="Helical" evidence="1">
    <location>
        <begin position="90"/>
        <end position="110"/>
    </location>
</feature>
<evidence type="ECO:0000256" key="1">
    <source>
        <dbReference type="SAM" id="Phobius"/>
    </source>
</evidence>
<name>A0A830H4L2_9CREN</name>
<feature type="transmembrane region" description="Helical" evidence="1">
    <location>
        <begin position="63"/>
        <end position="83"/>
    </location>
</feature>
<comment type="caution">
    <text evidence="2">The sequence shown here is derived from an EMBL/GenBank/DDBJ whole genome shotgun (WGS) entry which is preliminary data.</text>
</comment>
<keyword evidence="1" id="KW-1133">Transmembrane helix</keyword>
<dbReference type="AlphaFoldDB" id="A0A830H4L2"/>
<dbReference type="RefSeq" id="WP_188848697.1">
    <property type="nucleotide sequence ID" value="NZ_BMQS01000035.1"/>
</dbReference>
<dbReference type="Proteomes" id="UP000616143">
    <property type="component" value="Unassembled WGS sequence"/>
</dbReference>
<evidence type="ECO:0000313" key="2">
    <source>
        <dbReference type="EMBL" id="GGU05457.1"/>
    </source>
</evidence>
<accession>A0A830H4L2</accession>
<gene>
    <name evidence="2" type="ORF">GCM10007116_22340</name>
</gene>
<dbReference type="OrthoDB" id="26975at2157"/>
<proteinExistence type="predicted"/>
<protein>
    <submittedName>
        <fullName evidence="2">Uncharacterized protein</fullName>
    </submittedName>
</protein>
<dbReference type="EMBL" id="BMQS01000035">
    <property type="protein sequence ID" value="GGU05457.1"/>
    <property type="molecule type" value="Genomic_DNA"/>
</dbReference>
<keyword evidence="1" id="KW-0472">Membrane</keyword>
<feature type="transmembrane region" description="Helical" evidence="1">
    <location>
        <begin position="21"/>
        <end position="43"/>
    </location>
</feature>
<sequence length="287" mass="31907">MREVAERLGVGRAEIGAQGALALALLTSYFLLPTYQLTSTIYFQSVNGLGLEIDFMGHRTHLLLASSLASATMFAISGLAPIFWRSKYSLYLSTLAASLGTSLTFSTLVFRERYFSYNGFSILPTVDGAFYVRVPLTQELGPPLYLSAVLLGLTVMNSWTGGRWIPWGKEPLIDRVVSQVVRGDFVNALRRLAHEMGAEIEELEEGRLVVNGLEVTRSSPNLRSVDFFFPRSRGRETLLLGKERAILLDRRGVKVMSVERAVKHLASRMLETEVSKREAVRSEAESP</sequence>
<reference evidence="2" key="1">
    <citation type="journal article" date="2014" name="Int. J. Syst. Evol. Microbiol.">
        <title>Complete genome sequence of Corynebacterium casei LMG S-19264T (=DSM 44701T), isolated from a smear-ripened cheese.</title>
        <authorList>
            <consortium name="US DOE Joint Genome Institute (JGI-PGF)"/>
            <person name="Walter F."/>
            <person name="Albersmeier A."/>
            <person name="Kalinowski J."/>
            <person name="Ruckert C."/>
        </authorList>
    </citation>
    <scope>NUCLEOTIDE SEQUENCE</scope>
    <source>
        <strain evidence="2">JCM 31740</strain>
    </source>
</reference>
<organism evidence="2 3">
    <name type="scientific">Sulfodiicoccus acidiphilus</name>
    <dbReference type="NCBI Taxonomy" id="1670455"/>
    <lineage>
        <taxon>Archaea</taxon>
        <taxon>Thermoproteota</taxon>
        <taxon>Thermoprotei</taxon>
        <taxon>Sulfolobales</taxon>
        <taxon>Sulfolobaceae</taxon>
        <taxon>Sulfodiicoccus</taxon>
    </lineage>
</organism>
<reference evidence="2" key="2">
    <citation type="submission" date="2020-09" db="EMBL/GenBank/DDBJ databases">
        <authorList>
            <person name="Sun Q."/>
            <person name="Ohkuma M."/>
        </authorList>
    </citation>
    <scope>NUCLEOTIDE SEQUENCE</scope>
    <source>
        <strain evidence="2">JCM 31740</strain>
    </source>
</reference>
<keyword evidence="1" id="KW-0812">Transmembrane</keyword>